<keyword evidence="2" id="KW-1185">Reference proteome</keyword>
<sequence>MATTSASIDLPVPAEQVWRLIGGFGSLPDWLPYIPASDLAEGGRVRRLTSKGGDVIVERLETFDERARTYTYSFVQSPFPVTGYRSTLAVREAPGHPGCRVEWSGSFTPVGATTDDEAIALFHGIYADGLAALQQALGT</sequence>
<dbReference type="Proteomes" id="UP001603978">
    <property type="component" value="Unassembled WGS sequence"/>
</dbReference>
<dbReference type="RefSeq" id="WP_393174343.1">
    <property type="nucleotide sequence ID" value="NZ_JBICRM010000037.1"/>
</dbReference>
<organism evidence="1 2">
    <name type="scientific">Nonomuraea marmarensis</name>
    <dbReference type="NCBI Taxonomy" id="3351344"/>
    <lineage>
        <taxon>Bacteria</taxon>
        <taxon>Bacillati</taxon>
        <taxon>Actinomycetota</taxon>
        <taxon>Actinomycetes</taxon>
        <taxon>Streptosporangiales</taxon>
        <taxon>Streptosporangiaceae</taxon>
        <taxon>Nonomuraea</taxon>
    </lineage>
</organism>
<dbReference type="SUPFAM" id="SSF55961">
    <property type="entry name" value="Bet v1-like"/>
    <property type="match status" value="1"/>
</dbReference>
<dbReference type="EMBL" id="JBICRM010000037">
    <property type="protein sequence ID" value="MFG1709503.1"/>
    <property type="molecule type" value="Genomic_DNA"/>
</dbReference>
<protein>
    <submittedName>
        <fullName evidence="1">SRPBCC family protein</fullName>
    </submittedName>
</protein>
<dbReference type="PANTHER" id="PTHR39332:SF7">
    <property type="entry name" value="SRPBCC FAMILY PROTEIN"/>
    <property type="match status" value="1"/>
</dbReference>
<name>A0ABW7AQ17_9ACTN</name>
<dbReference type="PANTHER" id="PTHR39332">
    <property type="entry name" value="BLL4707 PROTEIN"/>
    <property type="match status" value="1"/>
</dbReference>
<accession>A0ABW7AQ17</accession>
<reference evidence="1 2" key="1">
    <citation type="submission" date="2024-10" db="EMBL/GenBank/DDBJ databases">
        <authorList>
            <person name="Topkara A.R."/>
            <person name="Saygin H."/>
        </authorList>
    </citation>
    <scope>NUCLEOTIDE SEQUENCE [LARGE SCALE GENOMIC DNA]</scope>
    <source>
        <strain evidence="1 2">M3C6</strain>
    </source>
</reference>
<dbReference type="CDD" id="cd07821">
    <property type="entry name" value="PYR_PYL_RCAR_like"/>
    <property type="match status" value="1"/>
</dbReference>
<gene>
    <name evidence="1" type="ORF">ACFLIM_40575</name>
</gene>
<dbReference type="InterPro" id="IPR023393">
    <property type="entry name" value="START-like_dom_sf"/>
</dbReference>
<dbReference type="Gene3D" id="3.30.530.20">
    <property type="match status" value="1"/>
</dbReference>
<proteinExistence type="predicted"/>
<evidence type="ECO:0000313" key="1">
    <source>
        <dbReference type="EMBL" id="MFG1709503.1"/>
    </source>
</evidence>
<dbReference type="Pfam" id="PF10604">
    <property type="entry name" value="Polyketide_cyc2"/>
    <property type="match status" value="1"/>
</dbReference>
<dbReference type="InterPro" id="IPR019587">
    <property type="entry name" value="Polyketide_cyclase/dehydratase"/>
</dbReference>
<evidence type="ECO:0000313" key="2">
    <source>
        <dbReference type="Proteomes" id="UP001603978"/>
    </source>
</evidence>
<comment type="caution">
    <text evidence="1">The sequence shown here is derived from an EMBL/GenBank/DDBJ whole genome shotgun (WGS) entry which is preliminary data.</text>
</comment>